<dbReference type="AlphaFoldDB" id="A0A1Y2K444"/>
<dbReference type="InterPro" id="IPR003329">
    <property type="entry name" value="Cytidylyl_trans"/>
</dbReference>
<evidence type="ECO:0000313" key="1">
    <source>
        <dbReference type="EMBL" id="OSM01805.1"/>
    </source>
</evidence>
<dbReference type="RefSeq" id="WP_085444324.1">
    <property type="nucleotide sequence ID" value="NZ_LVJN01000020.1"/>
</dbReference>
<dbReference type="CDD" id="cd02513">
    <property type="entry name" value="CMP-NeuAc_Synthase"/>
    <property type="match status" value="1"/>
</dbReference>
<reference evidence="1 2" key="1">
    <citation type="journal article" date="2016" name="BMC Genomics">
        <title>Combined genomic and structural analyses of a cultured magnetotactic bacterium reveals its niche adaptation to a dynamic environment.</title>
        <authorList>
            <person name="Araujo A.C."/>
            <person name="Morillo V."/>
            <person name="Cypriano J."/>
            <person name="Teixeira L.C."/>
            <person name="Leao P."/>
            <person name="Lyra S."/>
            <person name="Almeida L.G."/>
            <person name="Bazylinski D.A."/>
            <person name="Vasconcellos A.T."/>
            <person name="Abreu F."/>
            <person name="Lins U."/>
        </authorList>
    </citation>
    <scope>NUCLEOTIDE SEQUENCE [LARGE SCALE GENOMIC DNA]</scope>
    <source>
        <strain evidence="1 2">IT-1</strain>
    </source>
</reference>
<dbReference type="SUPFAM" id="SSF53448">
    <property type="entry name" value="Nucleotide-diphospho-sugar transferases"/>
    <property type="match status" value="1"/>
</dbReference>
<dbReference type="InterPro" id="IPR029044">
    <property type="entry name" value="Nucleotide-diphossugar_trans"/>
</dbReference>
<dbReference type="Pfam" id="PF02348">
    <property type="entry name" value="CTP_transf_3"/>
    <property type="match status" value="1"/>
</dbReference>
<dbReference type="OrthoDB" id="9805604at2"/>
<proteinExistence type="predicted"/>
<protein>
    <submittedName>
        <fullName evidence="1">Putative acylneuraminate cytidylyltransferase</fullName>
    </submittedName>
</protein>
<keyword evidence="2" id="KW-1185">Reference proteome</keyword>
<name>A0A1Y2K444_9PROT</name>
<dbReference type="Proteomes" id="UP000194003">
    <property type="component" value="Unassembled WGS sequence"/>
</dbReference>
<dbReference type="Gene3D" id="3.90.550.10">
    <property type="entry name" value="Spore Coat Polysaccharide Biosynthesis Protein SpsA, Chain A"/>
    <property type="match status" value="1"/>
</dbReference>
<sequence length="235" mass="26658">MINGKRVLGVIPARGGSKGLPRKNVIDLDGKPLIGWTIDSAKGCPYLDRVILSSDDAEIMRIARDLGCDVPFVRPAELARDDSPAIDVFIHALDTLTESYDYLVVLQATTPLRIAQDISACLEICEKEKAPACVTVFEPRHHPYWTFKLDDNQRLEQLMEGEIPYRRQLLPDCYALNGAVYVARTDWLRETRSFLTAETRGHVMPADRSTDIDTWRDLMWIQMLLREKKSEARAA</sequence>
<dbReference type="PANTHER" id="PTHR21485">
    <property type="entry name" value="HAD SUPERFAMILY MEMBERS CMAS AND KDSC"/>
    <property type="match status" value="1"/>
</dbReference>
<organism evidence="1 2">
    <name type="scientific">Magnetofaba australis IT-1</name>
    <dbReference type="NCBI Taxonomy" id="1434232"/>
    <lineage>
        <taxon>Bacteria</taxon>
        <taxon>Pseudomonadati</taxon>
        <taxon>Pseudomonadota</taxon>
        <taxon>Magnetococcia</taxon>
        <taxon>Magnetococcales</taxon>
        <taxon>Magnetococcaceae</taxon>
        <taxon>Magnetofaba</taxon>
    </lineage>
</organism>
<dbReference type="PANTHER" id="PTHR21485:SF6">
    <property type="entry name" value="N-ACYLNEURAMINATE CYTIDYLYLTRANSFERASE-RELATED"/>
    <property type="match status" value="1"/>
</dbReference>
<comment type="caution">
    <text evidence="1">The sequence shown here is derived from an EMBL/GenBank/DDBJ whole genome shotgun (WGS) entry which is preliminary data.</text>
</comment>
<dbReference type="STRING" id="1434232.MAIT1_01843"/>
<keyword evidence="1" id="KW-0548">Nucleotidyltransferase</keyword>
<dbReference type="GO" id="GO:0008781">
    <property type="term" value="F:N-acylneuraminate cytidylyltransferase activity"/>
    <property type="evidence" value="ECO:0007669"/>
    <property type="project" value="TreeGrafter"/>
</dbReference>
<keyword evidence="1" id="KW-0808">Transferase</keyword>
<dbReference type="EMBL" id="LVJN01000020">
    <property type="protein sequence ID" value="OSM01805.1"/>
    <property type="molecule type" value="Genomic_DNA"/>
</dbReference>
<evidence type="ECO:0000313" key="2">
    <source>
        <dbReference type="Proteomes" id="UP000194003"/>
    </source>
</evidence>
<accession>A0A1Y2K444</accession>
<dbReference type="InterPro" id="IPR050793">
    <property type="entry name" value="CMP-NeuNAc_synthase"/>
</dbReference>
<gene>
    <name evidence="1" type="ORF">MAIT1_01843</name>
</gene>